<dbReference type="EMBL" id="JAUTXU010000387">
    <property type="protein sequence ID" value="KAK3681933.1"/>
    <property type="molecule type" value="Genomic_DNA"/>
</dbReference>
<accession>A0ACC3MDG1</accession>
<comment type="caution">
    <text evidence="1">The sequence shown here is derived from an EMBL/GenBank/DDBJ whole genome shotgun (WGS) entry which is preliminary data.</text>
</comment>
<organism evidence="1 2">
    <name type="scientific">Vermiconidia calcicola</name>
    <dbReference type="NCBI Taxonomy" id="1690605"/>
    <lineage>
        <taxon>Eukaryota</taxon>
        <taxon>Fungi</taxon>
        <taxon>Dikarya</taxon>
        <taxon>Ascomycota</taxon>
        <taxon>Pezizomycotina</taxon>
        <taxon>Dothideomycetes</taxon>
        <taxon>Dothideomycetidae</taxon>
        <taxon>Mycosphaerellales</taxon>
        <taxon>Extremaceae</taxon>
        <taxon>Vermiconidia</taxon>
    </lineage>
</organism>
<name>A0ACC3MDG1_9PEZI</name>
<proteinExistence type="predicted"/>
<gene>
    <name evidence="1" type="ORF">LTR37_020753</name>
</gene>
<protein>
    <submittedName>
        <fullName evidence="1">Uncharacterized protein</fullName>
    </submittedName>
</protein>
<reference evidence="1" key="1">
    <citation type="submission" date="2023-07" db="EMBL/GenBank/DDBJ databases">
        <title>Black Yeasts Isolated from many extreme environments.</title>
        <authorList>
            <person name="Coleine C."/>
            <person name="Stajich J.E."/>
            <person name="Selbmann L."/>
        </authorList>
    </citation>
    <scope>NUCLEOTIDE SEQUENCE</scope>
    <source>
        <strain evidence="1">CCFEE 5714</strain>
    </source>
</reference>
<evidence type="ECO:0000313" key="1">
    <source>
        <dbReference type="EMBL" id="KAK3681933.1"/>
    </source>
</evidence>
<sequence>MATSNAASGRERETTWLIVGASRGIGYEFVEQILARGDRVVATVRRNTASFWSGQRDRCQVLICDVANEKSIDDFAGSLAAIPNLEIDHAIINAGVLKYPNRATELSFADFAYHLNTNTIGPIICAQRLLKFGIPIGSITFMSSDSGSAQCFREMEDGFAAYAASKAALNQALRHMAAELKRKGDKTVILALHPGEVTTDMASIEVGWEVEGQMSPQESIAGCIKVIESKDLEDSGTFWTWENKPYPW</sequence>
<keyword evidence="2" id="KW-1185">Reference proteome</keyword>
<evidence type="ECO:0000313" key="2">
    <source>
        <dbReference type="Proteomes" id="UP001281147"/>
    </source>
</evidence>
<dbReference type="Proteomes" id="UP001281147">
    <property type="component" value="Unassembled WGS sequence"/>
</dbReference>